<feature type="compositionally biased region" description="Polar residues" evidence="1">
    <location>
        <begin position="66"/>
        <end position="76"/>
    </location>
</feature>
<feature type="domain" description="Leucine-rich repeat-containing protein 37 N-terminal" evidence="2">
    <location>
        <begin position="52"/>
        <end position="96"/>
    </location>
</feature>
<feature type="compositionally biased region" description="Low complexity" evidence="1">
    <location>
        <begin position="231"/>
        <end position="244"/>
    </location>
</feature>
<organism evidence="3 4">
    <name type="scientific">Camelus dromedarius</name>
    <name type="common">Dromedary</name>
    <name type="synonym">Arabian camel</name>
    <dbReference type="NCBI Taxonomy" id="9838"/>
    <lineage>
        <taxon>Eukaryota</taxon>
        <taxon>Metazoa</taxon>
        <taxon>Chordata</taxon>
        <taxon>Craniata</taxon>
        <taxon>Vertebrata</taxon>
        <taxon>Euteleostomi</taxon>
        <taxon>Mammalia</taxon>
        <taxon>Eutheria</taxon>
        <taxon>Laurasiatheria</taxon>
        <taxon>Artiodactyla</taxon>
        <taxon>Tylopoda</taxon>
        <taxon>Camelidae</taxon>
        <taxon>Camelus</taxon>
    </lineage>
</organism>
<keyword evidence="4" id="KW-1185">Reference proteome</keyword>
<sequence length="244" mass="26550">MRQSLFQPSRRPQLKLQKRQNHLQLCRSNELTSRAFFWGGGTFSNSTGIASSTSRASRVTASTPSHHQAQHSNLPSVTDKPADVELTTTAEHTTEPSGPLTNVGFSKTQHEASTLPPQPPEEVSPEEVEPEMLNLLQSSMSTQLSLQTPLQILQLNLQYIMRAAGGLCSLSRFPQAAQIYFSVEPSPGQQEATAQTPDPPSGMELSSVQQEALAQPLVYLRSPLRKDKTFSSPAGRPSSASRAT</sequence>
<proteinExistence type="predicted"/>
<evidence type="ECO:0000256" key="1">
    <source>
        <dbReference type="SAM" id="MobiDB-lite"/>
    </source>
</evidence>
<dbReference type="Pfam" id="PF15779">
    <property type="entry name" value="LRRC37"/>
    <property type="match status" value="1"/>
</dbReference>
<feature type="compositionally biased region" description="Polar residues" evidence="1">
    <location>
        <begin position="86"/>
        <end position="107"/>
    </location>
</feature>
<gene>
    <name evidence="3" type="ORF">Cadr_000013977</name>
</gene>
<evidence type="ECO:0000313" key="4">
    <source>
        <dbReference type="Proteomes" id="UP000299084"/>
    </source>
</evidence>
<feature type="region of interest" description="Disordered" evidence="1">
    <location>
        <begin position="187"/>
        <end position="209"/>
    </location>
</feature>
<name>A0A5N4DCZ8_CAMDR</name>
<dbReference type="InterPro" id="IPR032754">
    <property type="entry name" value="LRRC37_N"/>
</dbReference>
<dbReference type="Proteomes" id="UP000299084">
    <property type="component" value="Unassembled WGS sequence"/>
</dbReference>
<reference evidence="3 4" key="1">
    <citation type="journal article" date="2019" name="Mol. Ecol. Resour.">
        <title>Improving Illumina assemblies with Hi-C and long reads: an example with the North African dromedary.</title>
        <authorList>
            <person name="Elbers J.P."/>
            <person name="Rogers M.F."/>
            <person name="Perelman P.L."/>
            <person name="Proskuryakova A.A."/>
            <person name="Serdyukova N.A."/>
            <person name="Johnson W.E."/>
            <person name="Horin P."/>
            <person name="Corander J."/>
            <person name="Murphy D."/>
            <person name="Burger P.A."/>
        </authorList>
    </citation>
    <scope>NUCLEOTIDE SEQUENCE [LARGE SCALE GENOMIC DNA]</scope>
    <source>
        <strain evidence="3">Drom800</strain>
        <tissue evidence="3">Blood</tissue>
    </source>
</reference>
<accession>A0A5N4DCZ8</accession>
<feature type="region of interest" description="Disordered" evidence="1">
    <location>
        <begin position="224"/>
        <end position="244"/>
    </location>
</feature>
<feature type="compositionally biased region" description="Low complexity" evidence="1">
    <location>
        <begin position="50"/>
        <end position="65"/>
    </location>
</feature>
<evidence type="ECO:0000313" key="3">
    <source>
        <dbReference type="EMBL" id="KAB1268960.1"/>
    </source>
</evidence>
<dbReference type="AlphaFoldDB" id="A0A5N4DCZ8"/>
<dbReference type="EMBL" id="JWIN03000013">
    <property type="protein sequence ID" value="KAB1268960.1"/>
    <property type="molecule type" value="Genomic_DNA"/>
</dbReference>
<evidence type="ECO:0000259" key="2">
    <source>
        <dbReference type="Pfam" id="PF15779"/>
    </source>
</evidence>
<protein>
    <recommendedName>
        <fullName evidence="2">Leucine-rich repeat-containing protein 37 N-terminal domain-containing protein</fullName>
    </recommendedName>
</protein>
<comment type="caution">
    <text evidence="3">The sequence shown here is derived from an EMBL/GenBank/DDBJ whole genome shotgun (WGS) entry which is preliminary data.</text>
</comment>
<feature type="compositionally biased region" description="Polar residues" evidence="1">
    <location>
        <begin position="187"/>
        <end position="196"/>
    </location>
</feature>
<feature type="region of interest" description="Disordered" evidence="1">
    <location>
        <begin position="48"/>
        <end position="124"/>
    </location>
</feature>